<feature type="transmembrane region" description="Helical" evidence="1">
    <location>
        <begin position="140"/>
        <end position="161"/>
    </location>
</feature>
<dbReference type="EMBL" id="QFLI01000002">
    <property type="protein sequence ID" value="PXY02364.1"/>
    <property type="molecule type" value="Genomic_DNA"/>
</dbReference>
<dbReference type="AlphaFoldDB" id="A0A2V4AE62"/>
<organism evidence="2 3">
    <name type="scientific">Marinifilum breve</name>
    <dbReference type="NCBI Taxonomy" id="2184082"/>
    <lineage>
        <taxon>Bacteria</taxon>
        <taxon>Pseudomonadati</taxon>
        <taxon>Bacteroidota</taxon>
        <taxon>Bacteroidia</taxon>
        <taxon>Marinilabiliales</taxon>
        <taxon>Marinifilaceae</taxon>
    </lineage>
</organism>
<comment type="caution">
    <text evidence="2">The sequence shown here is derived from an EMBL/GenBank/DDBJ whole genome shotgun (WGS) entry which is preliminary data.</text>
</comment>
<keyword evidence="1" id="KW-0472">Membrane</keyword>
<evidence type="ECO:0000256" key="1">
    <source>
        <dbReference type="SAM" id="Phobius"/>
    </source>
</evidence>
<keyword evidence="1" id="KW-1133">Transmembrane helix</keyword>
<protein>
    <submittedName>
        <fullName evidence="2">Uncharacterized protein</fullName>
    </submittedName>
</protein>
<dbReference type="OrthoDB" id="955690at2"/>
<proteinExistence type="predicted"/>
<keyword evidence="3" id="KW-1185">Reference proteome</keyword>
<keyword evidence="1" id="KW-0812">Transmembrane</keyword>
<name>A0A2V4AE62_9BACT</name>
<evidence type="ECO:0000313" key="3">
    <source>
        <dbReference type="Proteomes" id="UP000248079"/>
    </source>
</evidence>
<accession>A0A2V4AE62</accession>
<dbReference type="Proteomes" id="UP000248079">
    <property type="component" value="Unassembled WGS sequence"/>
</dbReference>
<dbReference type="RefSeq" id="WP_110359997.1">
    <property type="nucleotide sequence ID" value="NZ_QFLI01000002.1"/>
</dbReference>
<evidence type="ECO:0000313" key="2">
    <source>
        <dbReference type="EMBL" id="PXY02364.1"/>
    </source>
</evidence>
<gene>
    <name evidence="2" type="ORF">DF185_06870</name>
</gene>
<reference evidence="2 3" key="1">
    <citation type="submission" date="2018-05" db="EMBL/GenBank/DDBJ databases">
        <title>Marinifilum breve JC075T sp. nov., a marine bacterium isolated from Yongle Blue Hole in the South China Sea.</title>
        <authorList>
            <person name="Fu T."/>
        </authorList>
    </citation>
    <scope>NUCLEOTIDE SEQUENCE [LARGE SCALE GENOMIC DNA]</scope>
    <source>
        <strain evidence="2 3">JC075</strain>
    </source>
</reference>
<sequence>MKTLNWKKGLFSSAYQIYFGSKQIGSLSNRSFSQTCEAEMNGKKYTFRTKGFLKQSTEVYNEFGKLVGEIQYNSWMTKAQISLESKYYYWKYNNMWNTKWAMQGDDNTQINACTNSFSGDIETNTDNELAILSGLFVTNYYMQMTFSVIVIVFISIFMSAMN</sequence>